<organism evidence="3 4">
    <name type="scientific">Macrostomum lignano</name>
    <dbReference type="NCBI Taxonomy" id="282301"/>
    <lineage>
        <taxon>Eukaryota</taxon>
        <taxon>Metazoa</taxon>
        <taxon>Spiralia</taxon>
        <taxon>Lophotrochozoa</taxon>
        <taxon>Platyhelminthes</taxon>
        <taxon>Rhabditophora</taxon>
        <taxon>Macrostomorpha</taxon>
        <taxon>Macrostomida</taxon>
        <taxon>Macrostomidae</taxon>
        <taxon>Macrostomum</taxon>
    </lineage>
</organism>
<evidence type="ECO:0000313" key="3">
    <source>
        <dbReference type="EMBL" id="PAA68213.1"/>
    </source>
</evidence>
<dbReference type="EMBL" id="NIVC01004363">
    <property type="protein sequence ID" value="PAA47691.1"/>
    <property type="molecule type" value="Genomic_DNA"/>
</dbReference>
<evidence type="ECO:0000313" key="1">
    <source>
        <dbReference type="EMBL" id="PAA47691.1"/>
    </source>
</evidence>
<dbReference type="Gene3D" id="3.30.450.240">
    <property type="match status" value="1"/>
</dbReference>
<dbReference type="OrthoDB" id="18134at2759"/>
<proteinExistence type="predicted"/>
<dbReference type="InterPro" id="IPR038060">
    <property type="entry name" value="C12orf66-like_central_sf"/>
</dbReference>
<reference evidence="3 4" key="1">
    <citation type="submission" date="2017-06" db="EMBL/GenBank/DDBJ databases">
        <title>A platform for efficient transgenesis in Macrostomum lignano, a flatworm model organism for stem cell research.</title>
        <authorList>
            <person name="Berezikov E."/>
        </authorList>
    </citation>
    <scope>NUCLEOTIDE SEQUENCE [LARGE SCALE GENOMIC DNA]</scope>
    <source>
        <strain evidence="3">DV1</strain>
        <tissue evidence="3">Whole organism</tissue>
    </source>
</reference>
<dbReference type="PANTHER" id="PTHR31581">
    <property type="entry name" value="KICSTOR COMPLEX PROTEIN C12ORF66"/>
    <property type="match status" value="1"/>
</dbReference>
<dbReference type="SUPFAM" id="SSF160651">
    <property type="entry name" value="FLJ32549 C-terminal domain-like"/>
    <property type="match status" value="1"/>
</dbReference>
<keyword evidence="4" id="KW-1185">Reference proteome</keyword>
<dbReference type="PANTHER" id="PTHR31581:SF1">
    <property type="entry name" value="KICSTOR SUBUNIT 2"/>
    <property type="match status" value="1"/>
</dbReference>
<dbReference type="Gene3D" id="1.10.3450.30">
    <property type="match status" value="1"/>
</dbReference>
<dbReference type="GO" id="GO:1904262">
    <property type="term" value="P:negative regulation of TORC1 signaling"/>
    <property type="evidence" value="ECO:0007669"/>
    <property type="project" value="TreeGrafter"/>
</dbReference>
<sequence length="485" mass="54058">AEFGSGNLKFVERSSLDSFSEALRFLHFDKAKEIIDKELDQNKSVLSPNWRAFLNACSELCSHEKSYYSLSYLQSRAPIFTVRKENLRESYRCLSAELQRVSRASSAKLVSHVSDQLVEFVQARLDLMDVYAALASQSLAPNQQQQSQAAQQAPHQLQLKSRDFVIRDVECLMQRYRGKFHHPKLAGISTCFEDETEILFHLLNASGRINNLYFLESMLSLHEVSNRLVVWQDQAAKYTPTEAESQKLHKAGQPNLLHWFHRLYSHLLSKYTLCFCSVLAQQSPSGQQQEMVRMAQQRQDPEDLLMKLIQLHKRTDCVASLLIFNATAQSEPYLGHGYYLPGLMGERPVGKDGYPVIFAFPPAESAPPASAAAAGAAASSSAVGPAAGPGDMTNILMTVASENWGSGGPSAGEVRVRFFSDDKLRRSYCIGYAEPRLHLALVLEHRGTQRSGSSQKDRALERQVVEFCAQLAGCGLYGMLRTGGK</sequence>
<evidence type="ECO:0000313" key="4">
    <source>
        <dbReference type="Proteomes" id="UP000215902"/>
    </source>
</evidence>
<dbReference type="SUPFAM" id="SSF158548">
    <property type="entry name" value="FLJ32549 domain-like"/>
    <property type="match status" value="1"/>
</dbReference>
<dbReference type="STRING" id="282301.A0A267F3A6"/>
<dbReference type="AlphaFoldDB" id="A0A267F3A6"/>
<dbReference type="GO" id="GO:0061462">
    <property type="term" value="P:protein localization to lysosome"/>
    <property type="evidence" value="ECO:0007669"/>
    <property type="project" value="TreeGrafter"/>
</dbReference>
<accession>A0A267F3A6</accession>
<dbReference type="Pfam" id="PF09404">
    <property type="entry name" value="C12orf66_like"/>
    <property type="match status" value="1"/>
</dbReference>
<dbReference type="EMBL" id="NIVC01001615">
    <property type="protein sequence ID" value="PAA65797.1"/>
    <property type="molecule type" value="Genomic_DNA"/>
</dbReference>
<gene>
    <name evidence="1" type="ORF">BOX15_Mlig001333g15</name>
    <name evidence="2" type="ORF">BOX15_Mlig001333g6</name>
    <name evidence="3" type="ORF">BOX15_Mlig025381g1</name>
</gene>
<name>A0A267F3A6_9PLAT</name>
<dbReference type="EMBL" id="NIVC01001410">
    <property type="protein sequence ID" value="PAA68213.1"/>
    <property type="molecule type" value="Genomic_DNA"/>
</dbReference>
<feature type="non-terminal residue" evidence="3">
    <location>
        <position position="1"/>
    </location>
</feature>
<dbReference type="InterPro" id="IPR018544">
    <property type="entry name" value="KICS_2"/>
</dbReference>
<dbReference type="GO" id="GO:0034198">
    <property type="term" value="P:cellular response to amino acid starvation"/>
    <property type="evidence" value="ECO:0007669"/>
    <property type="project" value="TreeGrafter"/>
</dbReference>
<comment type="caution">
    <text evidence="3">The sequence shown here is derived from an EMBL/GenBank/DDBJ whole genome shotgun (WGS) entry which is preliminary data.</text>
</comment>
<protein>
    <submittedName>
        <fullName evidence="3">Uncharacterized protein</fullName>
    </submittedName>
</protein>
<dbReference type="Proteomes" id="UP000215902">
    <property type="component" value="Unassembled WGS sequence"/>
</dbReference>
<evidence type="ECO:0000313" key="2">
    <source>
        <dbReference type="EMBL" id="PAA65797.1"/>
    </source>
</evidence>
<dbReference type="GO" id="GO:0042149">
    <property type="term" value="P:cellular response to glucose starvation"/>
    <property type="evidence" value="ECO:0007669"/>
    <property type="project" value="TreeGrafter"/>
</dbReference>